<dbReference type="OrthoDB" id="10263003at2759"/>
<sequence>MSAAVFHPLNDSQVNEELTKMQAFIKKEAEEKAKEVKLKADQEYEIEKTQIVRSETASIDSAMEEKLKKATLAQQITKSTIANKMRLKVLEAREQMLEDIFQTTEDKLKKDVSSNKAKYKPILKKLILEDLFKLLEPKVIVKVRKQDVPLTKDLVNDLQAEYKKGTGNDIEIVINETDFLSAELAGGCIVSDHLGKITVNNTLEERLKLLREESLPAIRLQLFGPSKTRKFFD</sequence>
<organism evidence="4 5">
    <name type="scientific">Saccharomycodes ludwigii</name>
    <dbReference type="NCBI Taxonomy" id="36035"/>
    <lineage>
        <taxon>Eukaryota</taxon>
        <taxon>Fungi</taxon>
        <taxon>Dikarya</taxon>
        <taxon>Ascomycota</taxon>
        <taxon>Saccharomycotina</taxon>
        <taxon>Saccharomycetes</taxon>
        <taxon>Saccharomycodales</taxon>
        <taxon>Saccharomycodaceae</taxon>
        <taxon>Saccharomycodes</taxon>
    </lineage>
</organism>
<keyword evidence="2" id="KW-0813">Transport</keyword>
<gene>
    <name evidence="4" type="ORF">SCODWIG_00539</name>
</gene>
<dbReference type="GO" id="GO:0033178">
    <property type="term" value="C:proton-transporting two-sector ATPase complex, catalytic domain"/>
    <property type="evidence" value="ECO:0007669"/>
    <property type="project" value="InterPro"/>
</dbReference>
<dbReference type="PANTHER" id="PTHR45715">
    <property type="entry name" value="ATPASE H+-TRANSPORTING V1 SUBUNIT E1A-RELATED"/>
    <property type="match status" value="1"/>
</dbReference>
<comment type="similarity">
    <text evidence="1">Belongs to the V-ATPase E subunit family.</text>
</comment>
<dbReference type="Gene3D" id="6.10.250.1620">
    <property type="match status" value="1"/>
</dbReference>
<dbReference type="InterPro" id="IPR038495">
    <property type="entry name" value="ATPase_E_C"/>
</dbReference>
<proteinExistence type="inferred from homology"/>
<protein>
    <submittedName>
        <fullName evidence="4">Probable V-type proton ATPase subunit E</fullName>
    </submittedName>
</protein>
<name>A0A376B264_9ASCO</name>
<keyword evidence="3" id="KW-0406">Ion transport</keyword>
<dbReference type="InterPro" id="IPR002842">
    <property type="entry name" value="ATPase_V1_Esu"/>
</dbReference>
<evidence type="ECO:0000256" key="2">
    <source>
        <dbReference type="ARBA" id="ARBA00022448"/>
    </source>
</evidence>
<dbReference type="EMBL" id="UFAJ01000047">
    <property type="protein sequence ID" value="SSD58778.1"/>
    <property type="molecule type" value="Genomic_DNA"/>
</dbReference>
<evidence type="ECO:0000256" key="3">
    <source>
        <dbReference type="ARBA" id="ARBA00023065"/>
    </source>
</evidence>
<evidence type="ECO:0000256" key="1">
    <source>
        <dbReference type="ARBA" id="ARBA00005901"/>
    </source>
</evidence>
<dbReference type="Proteomes" id="UP000262825">
    <property type="component" value="Unassembled WGS sequence"/>
</dbReference>
<dbReference type="SUPFAM" id="SSF160527">
    <property type="entry name" value="V-type ATPase subunit E-like"/>
    <property type="match status" value="1"/>
</dbReference>
<evidence type="ECO:0000313" key="5">
    <source>
        <dbReference type="Proteomes" id="UP000262825"/>
    </source>
</evidence>
<accession>A0A376B264</accession>
<dbReference type="Pfam" id="PF01991">
    <property type="entry name" value="vATP-synt_E"/>
    <property type="match status" value="1"/>
</dbReference>
<dbReference type="AlphaFoldDB" id="A0A376B264"/>
<evidence type="ECO:0000313" key="4">
    <source>
        <dbReference type="EMBL" id="SSD58778.1"/>
    </source>
</evidence>
<dbReference type="HAMAP" id="MF_00311">
    <property type="entry name" value="ATP_synth_E_arch"/>
    <property type="match status" value="1"/>
</dbReference>
<dbReference type="GO" id="GO:0046961">
    <property type="term" value="F:proton-transporting ATPase activity, rotational mechanism"/>
    <property type="evidence" value="ECO:0007669"/>
    <property type="project" value="InterPro"/>
</dbReference>
<dbReference type="VEuPathDB" id="FungiDB:SCODWIG_00539"/>
<reference evidence="5" key="1">
    <citation type="submission" date="2018-06" db="EMBL/GenBank/DDBJ databases">
        <authorList>
            <person name="Guldener U."/>
        </authorList>
    </citation>
    <scope>NUCLEOTIDE SEQUENCE [LARGE SCALE GENOMIC DNA]</scope>
    <source>
        <strain evidence="5">UTAD17</strain>
    </source>
</reference>
<dbReference type="Gene3D" id="3.30.2320.30">
    <property type="entry name" value="ATP synthase, E subunit, C-terminal"/>
    <property type="match status" value="1"/>
</dbReference>
<keyword evidence="5" id="KW-1185">Reference proteome</keyword>